<comment type="caution">
    <text evidence="1">The sequence shown here is derived from an EMBL/GenBank/DDBJ whole genome shotgun (WGS) entry which is preliminary data.</text>
</comment>
<name>A0AAV7TGH2_PLEWA</name>
<dbReference type="EMBL" id="JANPWB010000006">
    <property type="protein sequence ID" value="KAJ1175750.1"/>
    <property type="molecule type" value="Genomic_DNA"/>
</dbReference>
<accession>A0AAV7TGH2</accession>
<organism evidence="1 2">
    <name type="scientific">Pleurodeles waltl</name>
    <name type="common">Iberian ribbed newt</name>
    <dbReference type="NCBI Taxonomy" id="8319"/>
    <lineage>
        <taxon>Eukaryota</taxon>
        <taxon>Metazoa</taxon>
        <taxon>Chordata</taxon>
        <taxon>Craniata</taxon>
        <taxon>Vertebrata</taxon>
        <taxon>Euteleostomi</taxon>
        <taxon>Amphibia</taxon>
        <taxon>Batrachia</taxon>
        <taxon>Caudata</taxon>
        <taxon>Salamandroidea</taxon>
        <taxon>Salamandridae</taxon>
        <taxon>Pleurodelinae</taxon>
        <taxon>Pleurodeles</taxon>
    </lineage>
</organism>
<reference evidence="1" key="1">
    <citation type="journal article" date="2022" name="bioRxiv">
        <title>Sequencing and chromosome-scale assembly of the giantPleurodeles waltlgenome.</title>
        <authorList>
            <person name="Brown T."/>
            <person name="Elewa A."/>
            <person name="Iarovenko S."/>
            <person name="Subramanian E."/>
            <person name="Araus A.J."/>
            <person name="Petzold A."/>
            <person name="Susuki M."/>
            <person name="Suzuki K.-i.T."/>
            <person name="Hayashi T."/>
            <person name="Toyoda A."/>
            <person name="Oliveira C."/>
            <person name="Osipova E."/>
            <person name="Leigh N.D."/>
            <person name="Simon A."/>
            <person name="Yun M.H."/>
        </authorList>
    </citation>
    <scope>NUCLEOTIDE SEQUENCE</scope>
    <source>
        <strain evidence="1">20211129_DDA</strain>
        <tissue evidence="1">Liver</tissue>
    </source>
</reference>
<proteinExistence type="predicted"/>
<gene>
    <name evidence="1" type="ORF">NDU88_001037</name>
</gene>
<dbReference type="Proteomes" id="UP001066276">
    <property type="component" value="Chromosome 3_2"/>
</dbReference>
<sequence>MHEKEFRIPAVTSCPSTASDESWYYNLPLCAAVRDLKVICCAQCELRAERRGRGRDSSWIRRGARARPFRVRDMSDVVVI</sequence>
<dbReference type="AlphaFoldDB" id="A0AAV7TGH2"/>
<keyword evidence="2" id="KW-1185">Reference proteome</keyword>
<evidence type="ECO:0000313" key="1">
    <source>
        <dbReference type="EMBL" id="KAJ1175750.1"/>
    </source>
</evidence>
<protein>
    <submittedName>
        <fullName evidence="1">Uncharacterized protein</fullName>
    </submittedName>
</protein>
<evidence type="ECO:0000313" key="2">
    <source>
        <dbReference type="Proteomes" id="UP001066276"/>
    </source>
</evidence>